<dbReference type="RefSeq" id="WP_091285215.1">
    <property type="nucleotide sequence ID" value="NZ_FAOZ01000039.1"/>
</dbReference>
<dbReference type="Gene3D" id="3.40.50.300">
    <property type="entry name" value="P-loop containing nucleotide triphosphate hydrolases"/>
    <property type="match status" value="1"/>
</dbReference>
<evidence type="ECO:0000313" key="2">
    <source>
        <dbReference type="Proteomes" id="UP000198802"/>
    </source>
</evidence>
<protein>
    <recommendedName>
        <fullName evidence="3">Sulfotransferase family protein</fullName>
    </recommendedName>
</protein>
<dbReference type="Proteomes" id="UP000198802">
    <property type="component" value="Unassembled WGS sequence"/>
</dbReference>
<name>A0A0S4QZ15_9ACTN</name>
<dbReference type="Pfam" id="PF17784">
    <property type="entry name" value="Sulfotransfer_4"/>
    <property type="match status" value="1"/>
</dbReference>
<dbReference type="AlphaFoldDB" id="A0A0S4QZ15"/>
<dbReference type="InterPro" id="IPR040632">
    <property type="entry name" value="Sulfotransfer_4"/>
</dbReference>
<dbReference type="SUPFAM" id="SSF52540">
    <property type="entry name" value="P-loop containing nucleoside triphosphate hydrolases"/>
    <property type="match status" value="1"/>
</dbReference>
<evidence type="ECO:0008006" key="3">
    <source>
        <dbReference type="Google" id="ProtNLM"/>
    </source>
</evidence>
<dbReference type="PANTHER" id="PTHR36978">
    <property type="entry name" value="P-LOOP CONTAINING NUCLEOTIDE TRIPHOSPHATE HYDROLASE"/>
    <property type="match status" value="1"/>
</dbReference>
<gene>
    <name evidence="1" type="ORF">Ga0074812_13933</name>
</gene>
<dbReference type="InterPro" id="IPR027417">
    <property type="entry name" value="P-loop_NTPase"/>
</dbReference>
<dbReference type="EMBL" id="FAOZ01000039">
    <property type="protein sequence ID" value="CUU60399.1"/>
    <property type="molecule type" value="Genomic_DNA"/>
</dbReference>
<accession>A0A0S4QZ15</accession>
<organism evidence="1 2">
    <name type="scientific">Parafrankia irregularis</name>
    <dbReference type="NCBI Taxonomy" id="795642"/>
    <lineage>
        <taxon>Bacteria</taxon>
        <taxon>Bacillati</taxon>
        <taxon>Actinomycetota</taxon>
        <taxon>Actinomycetes</taxon>
        <taxon>Frankiales</taxon>
        <taxon>Frankiaceae</taxon>
        <taxon>Parafrankia</taxon>
    </lineage>
</organism>
<proteinExistence type="predicted"/>
<dbReference type="PANTHER" id="PTHR36978:SF4">
    <property type="entry name" value="P-LOOP CONTAINING NUCLEOSIDE TRIPHOSPHATE HYDROLASE PROTEIN"/>
    <property type="match status" value="1"/>
</dbReference>
<sequence>MIDVLGVGFGRTGTLSLQAALERLGCGPCHHMDEVLSHRETVPDWIDAAQRGTADWDALFRGYRSTVDWPGAFFWRQLAAHYSSSRVILTVRDPEKWYDSVANTLFKAAGSAPPSGVAVNPEAMRVMTMMNLIVWDGVFKGRFADRDHALRIFAEHGEAVRREIPADRLLVFDVAEGWGPLCEFLGVPVPAEEFPRLNDRAAYAEKHRARLAAAMAQAGGRPQAAPAMP</sequence>
<keyword evidence="2" id="KW-1185">Reference proteome</keyword>
<reference evidence="2" key="1">
    <citation type="submission" date="2015-11" db="EMBL/GenBank/DDBJ databases">
        <authorList>
            <person name="Varghese N."/>
        </authorList>
    </citation>
    <scope>NUCLEOTIDE SEQUENCE [LARGE SCALE GENOMIC DNA]</scope>
    <source>
        <strain evidence="2">DSM 45899</strain>
    </source>
</reference>
<evidence type="ECO:0000313" key="1">
    <source>
        <dbReference type="EMBL" id="CUU60399.1"/>
    </source>
</evidence>